<reference evidence="1 2" key="1">
    <citation type="submission" date="2015-01" db="EMBL/GenBank/DDBJ databases">
        <title>Sequencing and annotation of Micromonospora carbonacea strain JXNU-1 genome.</title>
        <authorList>
            <person name="Long Z."/>
            <person name="Huang Y."/>
            <person name="Jiang Y."/>
        </authorList>
    </citation>
    <scope>NUCLEOTIDE SEQUENCE [LARGE SCALE GENOMIC DNA]</scope>
    <source>
        <strain evidence="1 2">JXNU-1</strain>
    </source>
</reference>
<dbReference type="EMBL" id="JXSX01000003">
    <property type="protein sequence ID" value="KIR61309.1"/>
    <property type="molecule type" value="Genomic_DNA"/>
</dbReference>
<accession>A0A0D0WRG0</accession>
<dbReference type="OrthoDB" id="3405122at2"/>
<gene>
    <name evidence="1" type="ORF">TK50_26775</name>
</gene>
<sequence length="175" mass="17374">MSSMEQIIGELRALTAGVERAQGLTAAVDRQAQEIALRAAAAGFAGVAAGIARVRATVSTIQGGLGSLAAAVGEATTAAAAVPRQAAAQETIAALAPVQQRITAARESATATISHLDETRHLASVVLQGGQPGPLLQALDGVKQVLVLLVQRAATAGQAVEAATGQARQLGASGN</sequence>
<evidence type="ECO:0000313" key="1">
    <source>
        <dbReference type="EMBL" id="KIR61309.1"/>
    </source>
</evidence>
<dbReference type="InterPro" id="IPR046211">
    <property type="entry name" value="DUF6244"/>
</dbReference>
<comment type="caution">
    <text evidence="1">The sequence shown here is derived from an EMBL/GenBank/DDBJ whole genome shotgun (WGS) entry which is preliminary data.</text>
</comment>
<name>A0A0D0WRG0_9ACTN</name>
<keyword evidence="2" id="KW-1185">Reference proteome</keyword>
<dbReference type="Pfam" id="PF19757">
    <property type="entry name" value="DUF6244"/>
    <property type="match status" value="1"/>
</dbReference>
<dbReference type="PATRIC" id="fig|47853.6.peg.5608"/>
<proteinExistence type="predicted"/>
<evidence type="ECO:0000313" key="2">
    <source>
        <dbReference type="Proteomes" id="UP000032254"/>
    </source>
</evidence>
<dbReference type="RefSeq" id="WP_043968134.1">
    <property type="nucleotide sequence ID" value="NZ_JXSX01000003.1"/>
</dbReference>
<organism evidence="1 2">
    <name type="scientific">Micromonospora haikouensis</name>
    <dbReference type="NCBI Taxonomy" id="686309"/>
    <lineage>
        <taxon>Bacteria</taxon>
        <taxon>Bacillati</taxon>
        <taxon>Actinomycetota</taxon>
        <taxon>Actinomycetes</taxon>
        <taxon>Micromonosporales</taxon>
        <taxon>Micromonosporaceae</taxon>
        <taxon>Micromonospora</taxon>
    </lineage>
</organism>
<dbReference type="AlphaFoldDB" id="A0A0D0WRG0"/>
<dbReference type="Proteomes" id="UP000032254">
    <property type="component" value="Unassembled WGS sequence"/>
</dbReference>
<dbReference type="GeneID" id="301307632"/>
<protein>
    <submittedName>
        <fullName evidence="1">Uncharacterized protein</fullName>
    </submittedName>
</protein>